<feature type="chain" id="PRO_5007856140" evidence="2">
    <location>
        <begin position="19"/>
        <end position="504"/>
    </location>
</feature>
<reference evidence="4 5" key="1">
    <citation type="journal article" date="2016" name="Mol. Biol. Evol.">
        <title>Comparative Genomics of Early-Diverging Mushroom-Forming Fungi Provides Insights into the Origins of Lignocellulose Decay Capabilities.</title>
        <authorList>
            <person name="Nagy L.G."/>
            <person name="Riley R."/>
            <person name="Tritt A."/>
            <person name="Adam C."/>
            <person name="Daum C."/>
            <person name="Floudas D."/>
            <person name="Sun H."/>
            <person name="Yadav J.S."/>
            <person name="Pangilinan J."/>
            <person name="Larsson K.H."/>
            <person name="Matsuura K."/>
            <person name="Barry K."/>
            <person name="Labutti K."/>
            <person name="Kuo R."/>
            <person name="Ohm R.A."/>
            <person name="Bhattacharya S.S."/>
            <person name="Shirouzu T."/>
            <person name="Yoshinaga Y."/>
            <person name="Martin F.M."/>
            <person name="Grigoriev I.V."/>
            <person name="Hibbett D.S."/>
        </authorList>
    </citation>
    <scope>NUCLEOTIDE SEQUENCE [LARGE SCALE GENOMIC DNA]</scope>
    <source>
        <strain evidence="4 5">HHB12733</strain>
    </source>
</reference>
<evidence type="ECO:0000313" key="4">
    <source>
        <dbReference type="EMBL" id="KZT51284.1"/>
    </source>
</evidence>
<dbReference type="Pfam" id="PF13649">
    <property type="entry name" value="Methyltransf_25"/>
    <property type="match status" value="1"/>
</dbReference>
<dbReference type="CDD" id="cd02440">
    <property type="entry name" value="AdoMet_MTases"/>
    <property type="match status" value="1"/>
</dbReference>
<dbReference type="GO" id="GO:0008168">
    <property type="term" value="F:methyltransferase activity"/>
    <property type="evidence" value="ECO:0007669"/>
    <property type="project" value="UniProtKB-KW"/>
</dbReference>
<proteinExistence type="predicted"/>
<dbReference type="EMBL" id="KV424116">
    <property type="protein sequence ID" value="KZT51284.1"/>
    <property type="molecule type" value="Genomic_DNA"/>
</dbReference>
<keyword evidence="4" id="KW-0808">Transferase</keyword>
<feature type="coiled-coil region" evidence="1">
    <location>
        <begin position="115"/>
        <end position="142"/>
    </location>
</feature>
<dbReference type="InterPro" id="IPR041698">
    <property type="entry name" value="Methyltransf_25"/>
</dbReference>
<dbReference type="STRING" id="1353952.A0A165CRY4"/>
<dbReference type="InterPro" id="IPR029063">
    <property type="entry name" value="SAM-dependent_MTases_sf"/>
</dbReference>
<sequence length="504" mass="54366">MALKSATVVLLFSAAALAYPARQFQRGNDVDFSEASSYLVRRSSNDLYDMPDVFARAGDKHAEYQRQVSELRTMYQQWCDAFHDSYSTMNKAADILNAQVALKLAKSPKYNAAAYNQAKATFDHHKSQVDKAKKNCDDYTKRLAALKPPRRKRSLDFEDLLNAEDTLTIKGRALRRVPSTIPSNLSSALFVFAPVMPRPLQAPPPTQSEIRMSMPSASQIASLSLHPPNSTNAVQLAQTEERIALLAHWPVPPGSTVLELGCGQGDCTAVLATAVGEAGRVVAVDPAPLSYGSPYTLGQAQSHLSSGPLGPRIQWVQASPLQYLSSLPAPRPSSPAAFDVAVLAHCLFYFTSPSLIQSTFAALKGHAKRMCVAEWSLVASEREAQPHVLAVLAQAALECRKPSSSSNVRTVLSPKRIKALAEAAGWALESEASVLPGPDVLDGQWEVSAVMSPRFESQVGEAVKDERERGVVEAMRDAVAAALEGVDGGVKGVRAMDAWVGVFV</sequence>
<keyword evidence="5" id="KW-1185">Reference proteome</keyword>
<dbReference type="SUPFAM" id="SSF53335">
    <property type="entry name" value="S-adenosyl-L-methionine-dependent methyltransferases"/>
    <property type="match status" value="1"/>
</dbReference>
<protein>
    <submittedName>
        <fullName evidence="4">S-adenosyl-L-methionine-dependent methyltransferase</fullName>
    </submittedName>
</protein>
<keyword evidence="2" id="KW-0732">Signal</keyword>
<dbReference type="Gene3D" id="3.40.50.150">
    <property type="entry name" value="Vaccinia Virus protein VP39"/>
    <property type="match status" value="1"/>
</dbReference>
<feature type="signal peptide" evidence="2">
    <location>
        <begin position="1"/>
        <end position="18"/>
    </location>
</feature>
<evidence type="ECO:0000313" key="5">
    <source>
        <dbReference type="Proteomes" id="UP000076842"/>
    </source>
</evidence>
<dbReference type="GO" id="GO:0032259">
    <property type="term" value="P:methylation"/>
    <property type="evidence" value="ECO:0007669"/>
    <property type="project" value="UniProtKB-KW"/>
</dbReference>
<dbReference type="OrthoDB" id="8300214at2759"/>
<feature type="domain" description="Methyltransferase" evidence="3">
    <location>
        <begin position="257"/>
        <end position="362"/>
    </location>
</feature>
<keyword evidence="4" id="KW-0489">Methyltransferase</keyword>
<dbReference type="InParanoid" id="A0A165CRY4"/>
<evidence type="ECO:0000256" key="1">
    <source>
        <dbReference type="SAM" id="Coils"/>
    </source>
</evidence>
<keyword evidence="1" id="KW-0175">Coiled coil</keyword>
<organism evidence="4 5">
    <name type="scientific">Calocera cornea HHB12733</name>
    <dbReference type="NCBI Taxonomy" id="1353952"/>
    <lineage>
        <taxon>Eukaryota</taxon>
        <taxon>Fungi</taxon>
        <taxon>Dikarya</taxon>
        <taxon>Basidiomycota</taxon>
        <taxon>Agaricomycotina</taxon>
        <taxon>Dacrymycetes</taxon>
        <taxon>Dacrymycetales</taxon>
        <taxon>Dacrymycetaceae</taxon>
        <taxon>Calocera</taxon>
    </lineage>
</organism>
<evidence type="ECO:0000259" key="3">
    <source>
        <dbReference type="Pfam" id="PF13649"/>
    </source>
</evidence>
<dbReference type="Proteomes" id="UP000076842">
    <property type="component" value="Unassembled WGS sequence"/>
</dbReference>
<dbReference type="AlphaFoldDB" id="A0A165CRY4"/>
<name>A0A165CRY4_9BASI</name>
<gene>
    <name evidence="4" type="ORF">CALCODRAFT_512804</name>
</gene>
<evidence type="ECO:0000256" key="2">
    <source>
        <dbReference type="SAM" id="SignalP"/>
    </source>
</evidence>
<accession>A0A165CRY4</accession>